<comment type="caution">
    <text evidence="3">The sequence shown here is derived from an EMBL/GenBank/DDBJ whole genome shotgun (WGS) entry which is preliminary data.</text>
</comment>
<accession>A0ABD3N9N6</accession>
<dbReference type="AlphaFoldDB" id="A0ABD3N9N6"/>
<evidence type="ECO:0000313" key="4">
    <source>
        <dbReference type="Proteomes" id="UP001530315"/>
    </source>
</evidence>
<dbReference type="Gene3D" id="3.40.50.150">
    <property type="entry name" value="Vaccinia Virus protein VP39"/>
    <property type="match status" value="1"/>
</dbReference>
<evidence type="ECO:0000259" key="2">
    <source>
        <dbReference type="Pfam" id="PF08241"/>
    </source>
</evidence>
<keyword evidence="4" id="KW-1185">Reference proteome</keyword>
<dbReference type="InterPro" id="IPR029063">
    <property type="entry name" value="SAM-dependent_MTases_sf"/>
</dbReference>
<evidence type="ECO:0000313" key="3">
    <source>
        <dbReference type="EMBL" id="KAL3772707.1"/>
    </source>
</evidence>
<feature type="transmembrane region" description="Helical" evidence="1">
    <location>
        <begin position="21"/>
        <end position="39"/>
    </location>
</feature>
<feature type="domain" description="Methyltransferase type 11" evidence="2">
    <location>
        <begin position="135"/>
        <end position="221"/>
    </location>
</feature>
<dbReference type="Pfam" id="PF08241">
    <property type="entry name" value="Methyltransf_11"/>
    <property type="match status" value="1"/>
</dbReference>
<proteinExistence type="predicted"/>
<reference evidence="3 4" key="1">
    <citation type="submission" date="2024-10" db="EMBL/GenBank/DDBJ databases">
        <title>Updated reference genomes for cyclostephanoid diatoms.</title>
        <authorList>
            <person name="Roberts W.R."/>
            <person name="Alverson A.J."/>
        </authorList>
    </citation>
    <scope>NUCLEOTIDE SEQUENCE [LARGE SCALE GENOMIC DNA]</scope>
    <source>
        <strain evidence="3 4">AJA276-08</strain>
    </source>
</reference>
<keyword evidence="1" id="KW-0812">Transmembrane</keyword>
<sequence length="378" mass="42235">MAMQTLLRRKGFSSVAAKPALIWKTCLIIASLFLFRAYMGAPFFTSLSNGAVPAFFDRPMVGSWGPYGSFVPEGPAVALPSVQITPEEDSKIERHIYGGKGDKAHLGGFTAFDEAGVSVSVWKHMVNHLGIKSVLDLGCGKGISTSWFVIHGLKYVVCAEGSHDAVTHSLLPKIKHIPDGTQSEIVEHDFSRGPWWPSRTVDVVWCVEFTEHVGRNYQPNYLSAWRKAALIFMTHSYWGGWHHVEVHADPWWITRMTAMGFVYSDLLTQEIRGKQGEDSTLIITNPRNESDQKSFNTGQHVMSMLVFINPHVASRPEHAHLFAEHGCFNGDLNNLVECGKEGTDGTPLPDSFKPLKMTKEMDDQWIELLQDHVIYPKG</sequence>
<dbReference type="EMBL" id="JALLAZ020001571">
    <property type="protein sequence ID" value="KAL3772707.1"/>
    <property type="molecule type" value="Genomic_DNA"/>
</dbReference>
<organism evidence="3 4">
    <name type="scientific">Stephanodiscus triporus</name>
    <dbReference type="NCBI Taxonomy" id="2934178"/>
    <lineage>
        <taxon>Eukaryota</taxon>
        <taxon>Sar</taxon>
        <taxon>Stramenopiles</taxon>
        <taxon>Ochrophyta</taxon>
        <taxon>Bacillariophyta</taxon>
        <taxon>Coscinodiscophyceae</taxon>
        <taxon>Thalassiosirophycidae</taxon>
        <taxon>Stephanodiscales</taxon>
        <taxon>Stephanodiscaceae</taxon>
        <taxon>Stephanodiscus</taxon>
    </lineage>
</organism>
<keyword evidence="1" id="KW-0472">Membrane</keyword>
<evidence type="ECO:0000256" key="1">
    <source>
        <dbReference type="SAM" id="Phobius"/>
    </source>
</evidence>
<dbReference type="SUPFAM" id="SSF53335">
    <property type="entry name" value="S-adenosyl-L-methionine-dependent methyltransferases"/>
    <property type="match status" value="1"/>
</dbReference>
<protein>
    <recommendedName>
        <fullName evidence="2">Methyltransferase type 11 domain-containing protein</fullName>
    </recommendedName>
</protein>
<keyword evidence="1" id="KW-1133">Transmembrane helix</keyword>
<dbReference type="Proteomes" id="UP001530315">
    <property type="component" value="Unassembled WGS sequence"/>
</dbReference>
<gene>
    <name evidence="3" type="ORF">ACHAW5_002682</name>
</gene>
<dbReference type="InterPro" id="IPR013216">
    <property type="entry name" value="Methyltransf_11"/>
</dbReference>
<dbReference type="CDD" id="cd02440">
    <property type="entry name" value="AdoMet_MTases"/>
    <property type="match status" value="1"/>
</dbReference>
<name>A0ABD3N9N6_9STRA</name>